<dbReference type="AlphaFoldDB" id="A0A7W6C2P5"/>
<comment type="caution">
    <text evidence="7">The sequence shown here is derived from an EMBL/GenBank/DDBJ whole genome shotgun (WGS) entry which is preliminary data.</text>
</comment>
<dbReference type="Proteomes" id="UP000561459">
    <property type="component" value="Unassembled WGS sequence"/>
</dbReference>
<sequence>MSRADPAPATLTLPALIVRYAVFAVIATVANLGTQRLVMRLGNHRPGWLEGIVPQGLWATAVFGAAMIAGTFVGLVIKYILDKRWIFFDVGTGMKQHGAKFGLYTAMGLVTTAIFWGSESLFWFVWRTEAMRELGAVLGLAVGYVVKYQLDRRFVFTDAVLHRAELTR</sequence>
<dbReference type="GO" id="GO:0016020">
    <property type="term" value="C:membrane"/>
    <property type="evidence" value="ECO:0007669"/>
    <property type="project" value="UniProtKB-SubCell"/>
</dbReference>
<accession>A0A7W6C2P5</accession>
<evidence type="ECO:0000256" key="2">
    <source>
        <dbReference type="ARBA" id="ARBA00022692"/>
    </source>
</evidence>
<protein>
    <recommendedName>
        <fullName evidence="6">GtrA/DPMS transmembrane domain-containing protein</fullName>
    </recommendedName>
</protein>
<reference evidence="7 8" key="1">
    <citation type="submission" date="2020-08" db="EMBL/GenBank/DDBJ databases">
        <title>Genomic Encyclopedia of Type Strains, Phase IV (KMG-IV): sequencing the most valuable type-strain genomes for metagenomic binning, comparative biology and taxonomic classification.</title>
        <authorList>
            <person name="Goeker M."/>
        </authorList>
    </citation>
    <scope>NUCLEOTIDE SEQUENCE [LARGE SCALE GENOMIC DNA]</scope>
    <source>
        <strain evidence="7 8">DSM 27568</strain>
    </source>
</reference>
<dbReference type="NCBIfam" id="NF037976">
    <property type="entry name" value="gtrA_1"/>
    <property type="match status" value="1"/>
</dbReference>
<keyword evidence="8" id="KW-1185">Reference proteome</keyword>
<keyword evidence="4 5" id="KW-0472">Membrane</keyword>
<evidence type="ECO:0000256" key="4">
    <source>
        <dbReference type="ARBA" id="ARBA00023136"/>
    </source>
</evidence>
<dbReference type="GO" id="GO:0000271">
    <property type="term" value="P:polysaccharide biosynthetic process"/>
    <property type="evidence" value="ECO:0007669"/>
    <property type="project" value="InterPro"/>
</dbReference>
<keyword evidence="2 5" id="KW-0812">Transmembrane</keyword>
<dbReference type="EMBL" id="JACIDY010000001">
    <property type="protein sequence ID" value="MBB3938426.1"/>
    <property type="molecule type" value="Genomic_DNA"/>
</dbReference>
<evidence type="ECO:0000313" key="8">
    <source>
        <dbReference type="Proteomes" id="UP000561459"/>
    </source>
</evidence>
<comment type="subcellular location">
    <subcellularLocation>
        <location evidence="1">Membrane</location>
        <topology evidence="1">Multi-pass membrane protein</topology>
    </subcellularLocation>
</comment>
<keyword evidence="3 5" id="KW-1133">Transmembrane helix</keyword>
<evidence type="ECO:0000256" key="5">
    <source>
        <dbReference type="SAM" id="Phobius"/>
    </source>
</evidence>
<feature type="domain" description="GtrA/DPMS transmembrane" evidence="6">
    <location>
        <begin position="19"/>
        <end position="156"/>
    </location>
</feature>
<dbReference type="RefSeq" id="WP_343055739.1">
    <property type="nucleotide sequence ID" value="NZ_JACIDY010000001.1"/>
</dbReference>
<feature type="transmembrane region" description="Helical" evidence="5">
    <location>
        <begin position="20"/>
        <end position="38"/>
    </location>
</feature>
<feature type="transmembrane region" description="Helical" evidence="5">
    <location>
        <begin position="58"/>
        <end position="81"/>
    </location>
</feature>
<proteinExistence type="predicted"/>
<evidence type="ECO:0000256" key="1">
    <source>
        <dbReference type="ARBA" id="ARBA00004141"/>
    </source>
</evidence>
<name>A0A7W6C2P5_9SPHN</name>
<organism evidence="7 8">
    <name type="scientific">Novosphingobium fluoreni</name>
    <dbReference type="NCBI Taxonomy" id="1391222"/>
    <lineage>
        <taxon>Bacteria</taxon>
        <taxon>Pseudomonadati</taxon>
        <taxon>Pseudomonadota</taxon>
        <taxon>Alphaproteobacteria</taxon>
        <taxon>Sphingomonadales</taxon>
        <taxon>Sphingomonadaceae</taxon>
        <taxon>Novosphingobium</taxon>
    </lineage>
</organism>
<evidence type="ECO:0000259" key="6">
    <source>
        <dbReference type="Pfam" id="PF04138"/>
    </source>
</evidence>
<dbReference type="Pfam" id="PF04138">
    <property type="entry name" value="GtrA_DPMS_TM"/>
    <property type="match status" value="1"/>
</dbReference>
<gene>
    <name evidence="7" type="ORF">GGR39_000055</name>
</gene>
<evidence type="ECO:0000313" key="7">
    <source>
        <dbReference type="EMBL" id="MBB3938426.1"/>
    </source>
</evidence>
<feature type="transmembrane region" description="Helical" evidence="5">
    <location>
        <begin position="101"/>
        <end position="124"/>
    </location>
</feature>
<dbReference type="InterPro" id="IPR007267">
    <property type="entry name" value="GtrA_DPMS_TM"/>
</dbReference>
<evidence type="ECO:0000256" key="3">
    <source>
        <dbReference type="ARBA" id="ARBA00022989"/>
    </source>
</evidence>